<organism evidence="7 8">
    <name type="scientific">Chenopodium quinoa</name>
    <name type="common">Quinoa</name>
    <dbReference type="NCBI Taxonomy" id="63459"/>
    <lineage>
        <taxon>Eukaryota</taxon>
        <taxon>Viridiplantae</taxon>
        <taxon>Streptophyta</taxon>
        <taxon>Embryophyta</taxon>
        <taxon>Tracheophyta</taxon>
        <taxon>Spermatophyta</taxon>
        <taxon>Magnoliopsida</taxon>
        <taxon>eudicotyledons</taxon>
        <taxon>Gunneridae</taxon>
        <taxon>Pentapetalae</taxon>
        <taxon>Caryophyllales</taxon>
        <taxon>Chenopodiaceae</taxon>
        <taxon>Chenopodioideae</taxon>
        <taxon>Atripliceae</taxon>
        <taxon>Chenopodium</taxon>
    </lineage>
</organism>
<reference evidence="7" key="2">
    <citation type="submission" date="2021-03" db="UniProtKB">
        <authorList>
            <consortium name="EnsemblPlants"/>
        </authorList>
    </citation>
    <scope>IDENTIFICATION</scope>
</reference>
<dbReference type="GO" id="GO:0016132">
    <property type="term" value="P:brassinosteroid biosynthetic process"/>
    <property type="evidence" value="ECO:0007669"/>
    <property type="project" value="TreeGrafter"/>
</dbReference>
<dbReference type="GO" id="GO:0016125">
    <property type="term" value="P:sterol metabolic process"/>
    <property type="evidence" value="ECO:0007669"/>
    <property type="project" value="TreeGrafter"/>
</dbReference>
<keyword evidence="6" id="KW-0349">Heme</keyword>
<dbReference type="InterPro" id="IPR036396">
    <property type="entry name" value="Cyt_P450_sf"/>
</dbReference>
<dbReference type="Gene3D" id="1.10.630.10">
    <property type="entry name" value="Cytochrome P450"/>
    <property type="match status" value="2"/>
</dbReference>
<keyword evidence="4" id="KW-1133">Transmembrane helix</keyword>
<keyword evidence="3 6" id="KW-0479">Metal-binding</keyword>
<dbReference type="GO" id="GO:0020037">
    <property type="term" value="F:heme binding"/>
    <property type="evidence" value="ECO:0007669"/>
    <property type="project" value="InterPro"/>
</dbReference>
<evidence type="ECO:0000313" key="7">
    <source>
        <dbReference type="EnsemblPlants" id="AUR62023339-RA:cds"/>
    </source>
</evidence>
<keyword evidence="6" id="KW-0503">Monooxygenase</keyword>
<keyword evidence="2" id="KW-0812">Transmembrane</keyword>
<dbReference type="PANTHER" id="PTHR24286:SF356">
    <property type="entry name" value="ENT-KAURENOIC ACID OXIDASE 2"/>
    <property type="match status" value="1"/>
</dbReference>
<evidence type="ECO:0000256" key="3">
    <source>
        <dbReference type="ARBA" id="ARBA00022723"/>
    </source>
</evidence>
<evidence type="ECO:0000256" key="4">
    <source>
        <dbReference type="ARBA" id="ARBA00022989"/>
    </source>
</evidence>
<evidence type="ECO:0000256" key="5">
    <source>
        <dbReference type="ARBA" id="ARBA00023004"/>
    </source>
</evidence>
<dbReference type="Pfam" id="PF00067">
    <property type="entry name" value="p450"/>
    <property type="match status" value="2"/>
</dbReference>
<dbReference type="GO" id="GO:0005506">
    <property type="term" value="F:iron ion binding"/>
    <property type="evidence" value="ECO:0007669"/>
    <property type="project" value="InterPro"/>
</dbReference>
<accession>A0A803M4G6</accession>
<dbReference type="PROSITE" id="PS00086">
    <property type="entry name" value="CYTOCHROME_P450"/>
    <property type="match status" value="1"/>
</dbReference>
<dbReference type="OMA" id="GWPMSTE"/>
<evidence type="ECO:0000256" key="2">
    <source>
        <dbReference type="ARBA" id="ARBA00022692"/>
    </source>
</evidence>
<dbReference type="Gramene" id="AUR62023339-RA">
    <property type="protein sequence ID" value="AUR62023339-RA:cds"/>
    <property type="gene ID" value="AUR62023339"/>
</dbReference>
<name>A0A803M4G6_CHEQI</name>
<evidence type="ECO:0000313" key="8">
    <source>
        <dbReference type="Proteomes" id="UP000596660"/>
    </source>
</evidence>
<protein>
    <submittedName>
        <fullName evidence="7">Uncharacterized protein</fullName>
    </submittedName>
</protein>
<evidence type="ECO:0000256" key="1">
    <source>
        <dbReference type="ARBA" id="ARBA00004167"/>
    </source>
</evidence>
<dbReference type="Proteomes" id="UP000596660">
    <property type="component" value="Unplaced"/>
</dbReference>
<dbReference type="PANTHER" id="PTHR24286">
    <property type="entry name" value="CYTOCHROME P450 26"/>
    <property type="match status" value="1"/>
</dbReference>
<keyword evidence="4" id="KW-0472">Membrane</keyword>
<dbReference type="InterPro" id="IPR001128">
    <property type="entry name" value="Cyt_P450"/>
</dbReference>
<dbReference type="InterPro" id="IPR017972">
    <property type="entry name" value="Cyt_P450_CS"/>
</dbReference>
<dbReference type="AlphaFoldDB" id="A0A803M4G6"/>
<sequence length="299" mass="33965">MCRFGKTGIYKAFMFGSPSIIVTTPDICRKVLIDDEHFKPGWPMSTEELIGRNSFIVIPSEDHKRLRKLTAAPINGHAALSNYIEYIEDISKTTLDKERVYLGGFRKGVHTLNHGLRAMAINIPGFAYHSALKARKNLMAVLQAIIDERRAVRRDGVAIKAKRDMMDELLEVRDENGRKLSDEEIIDLLIMYLNAGHESSAHTIMWATVLVQQNPEIFQKAKDVVPKLGTFLPFGAGSRLCPGNDLAKLEFSIFLHYFLLGYRLERSNPECPVQFLPHRRPKDACLARASTCLLFYFRI</sequence>
<keyword evidence="6" id="KW-0560">Oxidoreductase</keyword>
<dbReference type="EnsemblPlants" id="AUR62023339-RA">
    <property type="protein sequence ID" value="AUR62023339-RA:cds"/>
    <property type="gene ID" value="AUR62023339"/>
</dbReference>
<dbReference type="GO" id="GO:0016020">
    <property type="term" value="C:membrane"/>
    <property type="evidence" value="ECO:0007669"/>
    <property type="project" value="UniProtKB-SubCell"/>
</dbReference>
<evidence type="ECO:0000256" key="6">
    <source>
        <dbReference type="RuleBase" id="RU000461"/>
    </source>
</evidence>
<dbReference type="GO" id="GO:0051777">
    <property type="term" value="F:ent-kaurenoic acid monooxygenase activity"/>
    <property type="evidence" value="ECO:0007669"/>
    <property type="project" value="TreeGrafter"/>
</dbReference>
<proteinExistence type="inferred from homology"/>
<keyword evidence="8" id="KW-1185">Reference proteome</keyword>
<dbReference type="GO" id="GO:0005783">
    <property type="term" value="C:endoplasmic reticulum"/>
    <property type="evidence" value="ECO:0007669"/>
    <property type="project" value="TreeGrafter"/>
</dbReference>
<keyword evidence="5 6" id="KW-0408">Iron</keyword>
<reference evidence="7" key="1">
    <citation type="journal article" date="2017" name="Nature">
        <title>The genome of Chenopodium quinoa.</title>
        <authorList>
            <person name="Jarvis D.E."/>
            <person name="Ho Y.S."/>
            <person name="Lightfoot D.J."/>
            <person name="Schmoeckel S.M."/>
            <person name="Li B."/>
            <person name="Borm T.J.A."/>
            <person name="Ohyanagi H."/>
            <person name="Mineta K."/>
            <person name="Michell C.T."/>
            <person name="Saber N."/>
            <person name="Kharbatia N.M."/>
            <person name="Rupper R.R."/>
            <person name="Sharp A.R."/>
            <person name="Dally N."/>
            <person name="Boughton B.A."/>
            <person name="Woo Y.H."/>
            <person name="Gao G."/>
            <person name="Schijlen E.G.W.M."/>
            <person name="Guo X."/>
            <person name="Momin A.A."/>
            <person name="Negrao S."/>
            <person name="Al-Babili S."/>
            <person name="Gehring C."/>
            <person name="Roessner U."/>
            <person name="Jung C."/>
            <person name="Murphy K."/>
            <person name="Arold S.T."/>
            <person name="Gojobori T."/>
            <person name="van der Linden C.G."/>
            <person name="van Loo E.N."/>
            <person name="Jellen E.N."/>
            <person name="Maughan P.J."/>
            <person name="Tester M."/>
        </authorList>
    </citation>
    <scope>NUCLEOTIDE SEQUENCE [LARGE SCALE GENOMIC DNA]</scope>
    <source>
        <strain evidence="7">cv. PI 614886</strain>
    </source>
</reference>
<dbReference type="SUPFAM" id="SSF48264">
    <property type="entry name" value="Cytochrome P450"/>
    <property type="match status" value="1"/>
</dbReference>
<comment type="subcellular location">
    <subcellularLocation>
        <location evidence="1">Membrane</location>
        <topology evidence="1">Single-pass membrane protein</topology>
    </subcellularLocation>
</comment>
<comment type="similarity">
    <text evidence="6">Belongs to the cytochrome P450 family.</text>
</comment>
<dbReference type="GO" id="GO:0010268">
    <property type="term" value="P:brassinosteroid homeostasis"/>
    <property type="evidence" value="ECO:0007669"/>
    <property type="project" value="TreeGrafter"/>
</dbReference>